<dbReference type="InterPro" id="IPR036047">
    <property type="entry name" value="F-box-like_dom_sf"/>
</dbReference>
<reference evidence="2" key="2">
    <citation type="submission" date="2025-08" db="UniProtKB">
        <authorList>
            <consortium name="RefSeq"/>
        </authorList>
    </citation>
    <scope>IDENTIFICATION</scope>
    <source>
        <tissue evidence="2">Leaf</tissue>
    </source>
</reference>
<sequence length="197" mass="22840">MRMPNNFPHDITINILTKLAVKSLLRFKCVCGECHNKDDYLYSTDSSLQHDSVVSLHEPPIPDINHFSSEKFQEILFPDRIKSREDPALCALGENLCLTRLHNDSRRDFEVWYMTNNGTSYSWSKMLTVPSVHCGRCLRPVSFMKNGDILFLRFKGGFVVYNSKRHKLEEVKVAGLEAPLYFNWIVPYFETLFSPKS</sequence>
<reference evidence="1" key="1">
    <citation type="journal article" date="2013" name="Genome Biol.">
        <title>Reference genomes and transcriptomes of Nicotiana sylvestris and Nicotiana tomentosiformis.</title>
        <authorList>
            <person name="Sierro N."/>
            <person name="Battey J.N."/>
            <person name="Ouadi S."/>
            <person name="Bovet L."/>
            <person name="Goepfert S."/>
            <person name="Bakaher N."/>
            <person name="Peitsch M.C."/>
            <person name="Ivanov N.V."/>
        </authorList>
    </citation>
    <scope>NUCLEOTIDE SEQUENCE [LARGE SCALE GENOMIC DNA]</scope>
</reference>
<keyword evidence="1" id="KW-1185">Reference proteome</keyword>
<dbReference type="PANTHER" id="PTHR31672">
    <property type="entry name" value="BNACNNG10540D PROTEIN"/>
    <property type="match status" value="1"/>
</dbReference>
<accession>A0A1U7W3P7</accession>
<dbReference type="RefSeq" id="XP_009774667.1">
    <property type="nucleotide sequence ID" value="XM_009776365.1"/>
</dbReference>
<name>A0A1U7W3P7_NICSY</name>
<protein>
    <submittedName>
        <fullName evidence="2">Uncharacterized protein LOC104224682</fullName>
    </submittedName>
</protein>
<dbReference type="SUPFAM" id="SSF81383">
    <property type="entry name" value="F-box domain"/>
    <property type="match status" value="1"/>
</dbReference>
<dbReference type="AlphaFoldDB" id="A0A1U7W3P7"/>
<dbReference type="GeneID" id="104224682"/>
<dbReference type="PANTHER" id="PTHR31672:SF13">
    <property type="entry name" value="F-BOX PROTEIN CPR30-LIKE"/>
    <property type="match status" value="1"/>
</dbReference>
<dbReference type="Proteomes" id="UP000189701">
    <property type="component" value="Unplaced"/>
</dbReference>
<gene>
    <name evidence="2" type="primary">LOC104224682</name>
</gene>
<dbReference type="KEGG" id="nsy:104224682"/>
<dbReference type="InterPro" id="IPR050796">
    <property type="entry name" value="SCF_F-box_component"/>
</dbReference>
<evidence type="ECO:0000313" key="2">
    <source>
        <dbReference type="RefSeq" id="XP_009774667.1"/>
    </source>
</evidence>
<organism evidence="1 2">
    <name type="scientific">Nicotiana sylvestris</name>
    <name type="common">Wood tobacco</name>
    <name type="synonym">South American tobacco</name>
    <dbReference type="NCBI Taxonomy" id="4096"/>
    <lineage>
        <taxon>Eukaryota</taxon>
        <taxon>Viridiplantae</taxon>
        <taxon>Streptophyta</taxon>
        <taxon>Embryophyta</taxon>
        <taxon>Tracheophyta</taxon>
        <taxon>Spermatophyta</taxon>
        <taxon>Magnoliopsida</taxon>
        <taxon>eudicotyledons</taxon>
        <taxon>Gunneridae</taxon>
        <taxon>Pentapetalae</taxon>
        <taxon>asterids</taxon>
        <taxon>lamiids</taxon>
        <taxon>Solanales</taxon>
        <taxon>Solanaceae</taxon>
        <taxon>Nicotianoideae</taxon>
        <taxon>Nicotianeae</taxon>
        <taxon>Nicotiana</taxon>
    </lineage>
</organism>
<proteinExistence type="predicted"/>
<evidence type="ECO:0000313" key="1">
    <source>
        <dbReference type="Proteomes" id="UP000189701"/>
    </source>
</evidence>